<dbReference type="GO" id="GO:0005737">
    <property type="term" value="C:cytoplasm"/>
    <property type="evidence" value="ECO:0007669"/>
    <property type="project" value="TreeGrafter"/>
</dbReference>
<evidence type="ECO:0000256" key="4">
    <source>
        <dbReference type="RuleBase" id="RU362110"/>
    </source>
</evidence>
<dbReference type="SUPFAM" id="SSF75005">
    <property type="entry name" value="Arabinanase/levansucrase/invertase"/>
    <property type="match status" value="1"/>
</dbReference>
<dbReference type="RefSeq" id="WP_285231594.1">
    <property type="nucleotide sequence ID" value="NZ_CP116346.1"/>
</dbReference>
<dbReference type="InterPro" id="IPR013320">
    <property type="entry name" value="ConA-like_dom_sf"/>
</dbReference>
<dbReference type="InterPro" id="IPR023296">
    <property type="entry name" value="Glyco_hydro_beta-prop_sf"/>
</dbReference>
<evidence type="ECO:0000313" key="8">
    <source>
        <dbReference type="Proteomes" id="UP001177769"/>
    </source>
</evidence>
<dbReference type="InterPro" id="IPR001362">
    <property type="entry name" value="Glyco_hydro_32"/>
</dbReference>
<dbReference type="InterPro" id="IPR013148">
    <property type="entry name" value="Glyco_hydro_32_N"/>
</dbReference>
<gene>
    <name evidence="7" type="ORF">PFX98_16590</name>
</gene>
<dbReference type="InterPro" id="IPR013189">
    <property type="entry name" value="Glyco_hydro_32_C"/>
</dbReference>
<evidence type="ECO:0000259" key="5">
    <source>
        <dbReference type="Pfam" id="PF00251"/>
    </source>
</evidence>
<name>A0AA95SP58_9BURK</name>
<dbReference type="Gene3D" id="2.115.10.20">
    <property type="entry name" value="Glycosyl hydrolase domain, family 43"/>
    <property type="match status" value="1"/>
</dbReference>
<dbReference type="CDD" id="cd18622">
    <property type="entry name" value="GH32_Inu-like"/>
    <property type="match status" value="1"/>
</dbReference>
<keyword evidence="3 4" id="KW-0326">Glycosidase</keyword>
<sequence>MSTPADRYRPAWHYSARRHWINDPNGLIYADGEYHLFYQTNPFGDQWGHMSWGHAVSRDLLHWRELPLAIAEDERVSIYSGSVVIDHANSSGFGREGQAPWVAIYTGCLRRPEGGQAQELAWSLDRGLSWTQYAGNPVLDIGLKDFRDPKVFWHAATARWVMVVVRPDDHRVCFYASPDLRQWQHLSDFGPAGEVGGIWECPDLIEFPGEGGAPSRWVLKVDTFAGHPGGTGAQIFIGQFDGQRFVPDQAPGDTGRWVDHGSDFYAALSWAGLPAGRAPLWIAWMNNHGYAKHTPSAPWRGAMSLPRELGLLDTPAGTRLAQRPWPGLAALRGAPLSVALQAGEGEHEIDLQGLDGRSLELRWELEPGFAGPCALLLRRGGGEHTVVGVDPGLGQVFIDRAASGHEVDAQRWAGRRAATWAPGAAPLCLRIFIDHCSVEVFSADGLVALTELIFPADASRGLALQVSGSGSLRGRLTVWPLALGAGAP</sequence>
<keyword evidence="8" id="KW-1185">Reference proteome</keyword>
<dbReference type="Pfam" id="PF08244">
    <property type="entry name" value="Glyco_hydro_32C"/>
    <property type="match status" value="1"/>
</dbReference>
<evidence type="ECO:0000256" key="3">
    <source>
        <dbReference type="ARBA" id="ARBA00023295"/>
    </source>
</evidence>
<dbReference type="GO" id="GO:0005987">
    <property type="term" value="P:sucrose catabolic process"/>
    <property type="evidence" value="ECO:0007669"/>
    <property type="project" value="TreeGrafter"/>
</dbReference>
<evidence type="ECO:0000256" key="1">
    <source>
        <dbReference type="ARBA" id="ARBA00009902"/>
    </source>
</evidence>
<dbReference type="AlphaFoldDB" id="A0AA95SP58"/>
<evidence type="ECO:0000256" key="2">
    <source>
        <dbReference type="ARBA" id="ARBA00022801"/>
    </source>
</evidence>
<evidence type="ECO:0000313" key="7">
    <source>
        <dbReference type="EMBL" id="WIT10521.1"/>
    </source>
</evidence>
<dbReference type="GO" id="GO:0004575">
    <property type="term" value="F:sucrose alpha-glucosidase activity"/>
    <property type="evidence" value="ECO:0007669"/>
    <property type="project" value="TreeGrafter"/>
</dbReference>
<dbReference type="PANTHER" id="PTHR42800">
    <property type="entry name" value="EXOINULINASE INUD (AFU_ORTHOLOGUE AFUA_5G00480)"/>
    <property type="match status" value="1"/>
</dbReference>
<feature type="domain" description="Glycosyl hydrolase family 32 C-terminal" evidence="6">
    <location>
        <begin position="347"/>
        <end position="480"/>
    </location>
</feature>
<dbReference type="SUPFAM" id="SSF49899">
    <property type="entry name" value="Concanavalin A-like lectins/glucanases"/>
    <property type="match status" value="1"/>
</dbReference>
<dbReference type="EMBL" id="CP116346">
    <property type="protein sequence ID" value="WIT10521.1"/>
    <property type="molecule type" value="Genomic_DNA"/>
</dbReference>
<dbReference type="SMART" id="SM00640">
    <property type="entry name" value="Glyco_32"/>
    <property type="match status" value="1"/>
</dbReference>
<keyword evidence="2 4" id="KW-0378">Hydrolase</keyword>
<dbReference type="Gene3D" id="2.60.120.560">
    <property type="entry name" value="Exo-inulinase, domain 1"/>
    <property type="match status" value="1"/>
</dbReference>
<accession>A0AA95SP58</accession>
<proteinExistence type="inferred from homology"/>
<comment type="similarity">
    <text evidence="1 4">Belongs to the glycosyl hydrolase 32 family.</text>
</comment>
<dbReference type="PANTHER" id="PTHR42800:SF1">
    <property type="entry name" value="EXOINULINASE INUD (AFU_ORTHOLOGUE AFUA_5G00480)"/>
    <property type="match status" value="1"/>
</dbReference>
<evidence type="ECO:0000259" key="6">
    <source>
        <dbReference type="Pfam" id="PF08244"/>
    </source>
</evidence>
<protein>
    <submittedName>
        <fullName evidence="7">Glycoside hydrolase family 32 protein</fullName>
    </submittedName>
</protein>
<dbReference type="Pfam" id="PF00251">
    <property type="entry name" value="Glyco_hydro_32N"/>
    <property type="match status" value="1"/>
</dbReference>
<dbReference type="Proteomes" id="UP001177769">
    <property type="component" value="Chromosome"/>
</dbReference>
<feature type="domain" description="Glycosyl hydrolase family 32 N-terminal" evidence="5">
    <location>
        <begin position="13"/>
        <end position="324"/>
    </location>
</feature>
<organism evidence="7 8">
    <name type="scientific">Paucibacter sediminis</name>
    <dbReference type="NCBI Taxonomy" id="3019553"/>
    <lineage>
        <taxon>Bacteria</taxon>
        <taxon>Pseudomonadati</taxon>
        <taxon>Pseudomonadota</taxon>
        <taxon>Betaproteobacteria</taxon>
        <taxon>Burkholderiales</taxon>
        <taxon>Sphaerotilaceae</taxon>
        <taxon>Roseateles</taxon>
    </lineage>
</organism>
<dbReference type="KEGG" id="pais:PFX98_16590"/>
<reference evidence="7" key="1">
    <citation type="submission" date="2023-01" db="EMBL/GenBank/DDBJ databases">
        <title>Whole genome sequence of Paucibacter sp. S2-9 isolated from pond sediment.</title>
        <authorList>
            <person name="Jung J.Y."/>
        </authorList>
    </citation>
    <scope>NUCLEOTIDE SEQUENCE</scope>
    <source>
        <strain evidence="7">S2-9</strain>
    </source>
</reference>